<reference evidence="3" key="1">
    <citation type="submission" date="2018-05" db="EMBL/GenBank/DDBJ databases">
        <authorList>
            <person name="Li X."/>
        </authorList>
    </citation>
    <scope>NUCLEOTIDE SEQUENCE [LARGE SCALE GENOMIC DNA]</scope>
    <source>
        <strain evidence="3">HKS-05</strain>
    </source>
</reference>
<proteinExistence type="predicted"/>
<gene>
    <name evidence="2" type="ORF">DJ021_11840</name>
</gene>
<name>A0A328B3E4_9CAUL</name>
<dbReference type="Proteomes" id="UP000249842">
    <property type="component" value="Unassembled WGS sequence"/>
</dbReference>
<organism evidence="2 3">
    <name type="scientific">Phenylobacterium hankyongense</name>
    <dbReference type="NCBI Taxonomy" id="1813876"/>
    <lineage>
        <taxon>Bacteria</taxon>
        <taxon>Pseudomonadati</taxon>
        <taxon>Pseudomonadota</taxon>
        <taxon>Alphaproteobacteria</taxon>
        <taxon>Caulobacterales</taxon>
        <taxon>Caulobacteraceae</taxon>
        <taxon>Phenylobacterium</taxon>
    </lineage>
</organism>
<feature type="region of interest" description="Disordered" evidence="1">
    <location>
        <begin position="1"/>
        <end position="21"/>
    </location>
</feature>
<dbReference type="AlphaFoldDB" id="A0A328B3E4"/>
<sequence>MLAGCATSPEPRHTASTPYYTPTARSDERLEAQASAFESFMHKASGIDASFSGPGEVSQALQTGASHEPKQFEAGMIAYAAMAALQEPGFVAGVQRASRDRDLANRLTANPELATDLPGGDAAAARANAALFRQGEALADDGQKVKRAAYSVQHQAWSKARVPDPAGRLSRVKRLSTVSYQASAGDEARMRGAVAQGGRRGGATSPVVARGVALAALSVLGQSDRGRALMSEPRTAMCLRMAKLNLYQCLASAGPHYEDIFCLGQHAMIDPGQCVVEATKAPTHRMVATKASYRR</sequence>
<comment type="caution">
    <text evidence="2">The sequence shown here is derived from an EMBL/GenBank/DDBJ whole genome shotgun (WGS) entry which is preliminary data.</text>
</comment>
<evidence type="ECO:0000256" key="1">
    <source>
        <dbReference type="SAM" id="MobiDB-lite"/>
    </source>
</evidence>
<evidence type="ECO:0000313" key="3">
    <source>
        <dbReference type="Proteomes" id="UP000249842"/>
    </source>
</evidence>
<dbReference type="EMBL" id="QFYP01000001">
    <property type="protein sequence ID" value="RAK60446.1"/>
    <property type="molecule type" value="Genomic_DNA"/>
</dbReference>
<evidence type="ECO:0000313" key="2">
    <source>
        <dbReference type="EMBL" id="RAK60446.1"/>
    </source>
</evidence>
<protein>
    <submittedName>
        <fullName evidence="2">Uncharacterized protein</fullName>
    </submittedName>
</protein>
<keyword evidence="3" id="KW-1185">Reference proteome</keyword>
<accession>A0A328B3E4</accession>